<name>A0ABS6U1S5_9PSEU</name>
<sequence>MVLAISFLEAPLKFRAPGITVRLGLGIGRIVFRALNVAEGVLLVVAAVAVAVGDAPGAVLVPLVALAVLLAAQLLVLRPRLNRRSDRVLAGEDLPRSREHIVYVAAEVVKVALLVTLGVGALSAVG</sequence>
<proteinExistence type="predicted"/>
<dbReference type="Proteomes" id="UP000694300">
    <property type="component" value="Unassembled WGS sequence"/>
</dbReference>
<feature type="transmembrane region" description="Helical" evidence="1">
    <location>
        <begin position="58"/>
        <end position="77"/>
    </location>
</feature>
<keyword evidence="1" id="KW-1133">Transmembrane helix</keyword>
<gene>
    <name evidence="2" type="ORF">I4I82_00635</name>
</gene>
<keyword evidence="3" id="KW-1185">Reference proteome</keyword>
<organism evidence="2 3">
    <name type="scientific">Pseudonocardia oceani</name>
    <dbReference type="NCBI Taxonomy" id="2792013"/>
    <lineage>
        <taxon>Bacteria</taxon>
        <taxon>Bacillati</taxon>
        <taxon>Actinomycetota</taxon>
        <taxon>Actinomycetes</taxon>
        <taxon>Pseudonocardiales</taxon>
        <taxon>Pseudonocardiaceae</taxon>
        <taxon>Pseudonocardia</taxon>
    </lineage>
</organism>
<feature type="transmembrane region" description="Helical" evidence="1">
    <location>
        <begin position="101"/>
        <end position="125"/>
    </location>
</feature>
<accession>A0ABS6U1S5</accession>
<keyword evidence="1" id="KW-0472">Membrane</keyword>
<evidence type="ECO:0000313" key="3">
    <source>
        <dbReference type="Proteomes" id="UP000694300"/>
    </source>
</evidence>
<comment type="caution">
    <text evidence="2">The sequence shown here is derived from an EMBL/GenBank/DDBJ whole genome shotgun (WGS) entry which is preliminary data.</text>
</comment>
<reference evidence="2 3" key="1">
    <citation type="submission" date="2020-11" db="EMBL/GenBank/DDBJ databases">
        <title>Pseudonocardia abyssalis sp. nov. and Pseudonocardia oceani sp. nov., description and phylogenomic analysis of two novel actinomycetes isolated from the deep Southern Ocean.</title>
        <authorList>
            <person name="Parra J."/>
        </authorList>
    </citation>
    <scope>NUCLEOTIDE SEQUENCE [LARGE SCALE GENOMIC DNA]</scope>
    <source>
        <strain evidence="3">KRD185</strain>
    </source>
</reference>
<evidence type="ECO:0000256" key="1">
    <source>
        <dbReference type="SAM" id="Phobius"/>
    </source>
</evidence>
<evidence type="ECO:0000313" key="2">
    <source>
        <dbReference type="EMBL" id="MBW0126203.1"/>
    </source>
</evidence>
<protein>
    <submittedName>
        <fullName evidence="2">Uncharacterized protein</fullName>
    </submittedName>
</protein>
<keyword evidence="1" id="KW-0812">Transmembrane</keyword>
<dbReference type="EMBL" id="JADQDF010000001">
    <property type="protein sequence ID" value="MBW0126203.1"/>
    <property type="molecule type" value="Genomic_DNA"/>
</dbReference>
<feature type="transmembrane region" description="Helical" evidence="1">
    <location>
        <begin position="30"/>
        <end position="52"/>
    </location>
</feature>